<dbReference type="GO" id="GO:0006335">
    <property type="term" value="P:DNA replication-dependent chromatin assembly"/>
    <property type="evidence" value="ECO:0007669"/>
    <property type="project" value="InterPro"/>
</dbReference>
<accession>A0A0N4UD12</accession>
<dbReference type="Proteomes" id="UP000038040">
    <property type="component" value="Unplaced"/>
</dbReference>
<dbReference type="GO" id="GO:0005634">
    <property type="term" value="C:nucleus"/>
    <property type="evidence" value="ECO:0007669"/>
    <property type="project" value="UniProtKB-SubCell"/>
</dbReference>
<dbReference type="Proteomes" id="UP000274756">
    <property type="component" value="Unassembled WGS sequence"/>
</dbReference>
<dbReference type="PANTHER" id="PTHR15271">
    <property type="entry name" value="CHROMATIN ASSEMBLY FACTOR 1 SUBUNIT B"/>
    <property type="match status" value="1"/>
</dbReference>
<dbReference type="Gene3D" id="2.130.10.10">
    <property type="entry name" value="YVTN repeat-like/Quinoprotein amine dehydrogenase"/>
    <property type="match status" value="1"/>
</dbReference>
<dbReference type="Pfam" id="PF24105">
    <property type="entry name" value="Beta-prop_CAF1B_HIR1"/>
    <property type="match status" value="1"/>
</dbReference>
<dbReference type="InterPro" id="IPR036322">
    <property type="entry name" value="WD40_repeat_dom_sf"/>
</dbReference>
<evidence type="ECO:0000313" key="14">
    <source>
        <dbReference type="WBParaSite" id="DME_0000518501-mRNA-1"/>
    </source>
</evidence>
<evidence type="ECO:0000256" key="9">
    <source>
        <dbReference type="SAM" id="Phobius"/>
    </source>
</evidence>
<reference evidence="11 13" key="2">
    <citation type="submission" date="2018-11" db="EMBL/GenBank/DDBJ databases">
        <authorList>
            <consortium name="Pathogen Informatics"/>
        </authorList>
    </citation>
    <scope>NUCLEOTIDE SEQUENCE [LARGE SCALE GENOMIC DNA]</scope>
</reference>
<gene>
    <name evidence="11" type="ORF">DME_LOCUS8984</name>
</gene>
<name>A0A0N4UD12_DRAME</name>
<dbReference type="InterPro" id="IPR045145">
    <property type="entry name" value="PTHR15271"/>
</dbReference>
<keyword evidence="4" id="KW-0677">Repeat</keyword>
<dbReference type="STRING" id="318479.A0A0N4UD12"/>
<evidence type="ECO:0000256" key="1">
    <source>
        <dbReference type="ARBA" id="ARBA00004123"/>
    </source>
</evidence>
<feature type="transmembrane region" description="Helical" evidence="9">
    <location>
        <begin position="275"/>
        <end position="295"/>
    </location>
</feature>
<dbReference type="WBParaSite" id="DME_0000518501-mRNA-1">
    <property type="protein sequence ID" value="DME_0000518501-mRNA-1"/>
    <property type="gene ID" value="DME_0000518501"/>
</dbReference>
<evidence type="ECO:0000313" key="13">
    <source>
        <dbReference type="Proteomes" id="UP000274756"/>
    </source>
</evidence>
<dbReference type="PANTHER" id="PTHR15271:SF4">
    <property type="entry name" value="CHROMATIN ASSEMBLY FACTOR 1 SUBUNIT B"/>
    <property type="match status" value="1"/>
</dbReference>
<evidence type="ECO:0000256" key="8">
    <source>
        <dbReference type="ARBA" id="ARBA00023242"/>
    </source>
</evidence>
<evidence type="ECO:0000259" key="10">
    <source>
        <dbReference type="Pfam" id="PF24105"/>
    </source>
</evidence>
<comment type="subcellular location">
    <subcellularLocation>
        <location evidence="1">Nucleus</location>
    </subcellularLocation>
</comment>
<evidence type="ECO:0000256" key="4">
    <source>
        <dbReference type="ARBA" id="ARBA00022737"/>
    </source>
</evidence>
<protein>
    <submittedName>
        <fullName evidence="14">WD_REPEATS_REGION domain-containing protein</fullName>
    </submittedName>
</protein>
<comment type="similarity">
    <text evidence="2">Belongs to the WD repeat HIR1 family.</text>
</comment>
<keyword evidence="3" id="KW-0853">WD repeat</keyword>
<dbReference type="SUPFAM" id="SSF50978">
    <property type="entry name" value="WD40 repeat-like"/>
    <property type="match status" value="1"/>
</dbReference>
<keyword evidence="13" id="KW-1185">Reference proteome</keyword>
<evidence type="ECO:0000256" key="6">
    <source>
        <dbReference type="ARBA" id="ARBA00022853"/>
    </source>
</evidence>
<keyword evidence="6" id="KW-0156">Chromatin regulator</keyword>
<keyword evidence="5" id="KW-0227">DNA damage</keyword>
<dbReference type="SMART" id="SM00320">
    <property type="entry name" value="WD40"/>
    <property type="match status" value="4"/>
</dbReference>
<dbReference type="InterPro" id="IPR055410">
    <property type="entry name" value="Beta-prop_CAF1B_HIR1"/>
</dbReference>
<evidence type="ECO:0000256" key="3">
    <source>
        <dbReference type="ARBA" id="ARBA00022574"/>
    </source>
</evidence>
<keyword evidence="7" id="KW-0234">DNA repair</keyword>
<dbReference type="GO" id="GO:0006281">
    <property type="term" value="P:DNA repair"/>
    <property type="evidence" value="ECO:0007669"/>
    <property type="project" value="UniProtKB-KW"/>
</dbReference>
<keyword evidence="9" id="KW-0812">Transmembrane</keyword>
<reference evidence="14" key="1">
    <citation type="submission" date="2017-02" db="UniProtKB">
        <authorList>
            <consortium name="WormBaseParasite"/>
        </authorList>
    </citation>
    <scope>IDENTIFICATION</scope>
</reference>
<keyword evidence="8" id="KW-0539">Nucleus</keyword>
<dbReference type="InterPro" id="IPR015943">
    <property type="entry name" value="WD40/YVTN_repeat-like_dom_sf"/>
</dbReference>
<evidence type="ECO:0000256" key="5">
    <source>
        <dbReference type="ARBA" id="ARBA00022763"/>
    </source>
</evidence>
<evidence type="ECO:0000256" key="2">
    <source>
        <dbReference type="ARBA" id="ARBA00007306"/>
    </source>
</evidence>
<dbReference type="GO" id="GO:0033186">
    <property type="term" value="C:CAF-1 complex"/>
    <property type="evidence" value="ECO:0007669"/>
    <property type="project" value="TreeGrafter"/>
</dbReference>
<dbReference type="GO" id="GO:0006334">
    <property type="term" value="P:nucleosome assembly"/>
    <property type="evidence" value="ECO:0007669"/>
    <property type="project" value="TreeGrafter"/>
</dbReference>
<keyword evidence="9" id="KW-0472">Membrane</keyword>
<dbReference type="OrthoDB" id="71227at2759"/>
<dbReference type="AlphaFoldDB" id="A0A0N4UD12"/>
<proteinExistence type="inferred from homology"/>
<sequence>MEHYLPEIYWHDRKALLSIVTTSTQREVRIWSFDFENVGDSRNRAGLAVNFIANLEGHRGPVNIARFSPNGEILASGDCEGFIVESDEIDAIPPNKENWVRMKQSVRHDYDVCWLCWSPDSSQIATVSNDESIIVYNVLLGARSWTVKNFRSFPNGIVWDPRGKYIVTMSTDRKLDILSAAKGIKLRTISSIDLPQSGVRIFHFYVYKLFHDDQMMAFARVADFSPCGELLVAPSGHLEVGGSNIYASYIFRRSDFLNHYFLLVKCFQKVNNLTIINYNFIIFSIIMIIIYYNFFRLPYRVVWAIMTKDSVSLYDSQSKLPFAYIDNIHYNSLSDVVWSYDGRVLLITSLEGYCNLHKFEWDICFLEEEKAISETTRSTPERLKSEIRTPKKSAESHTLFKYLKKFDPSNETIIESNECELIKELVLN</sequence>
<evidence type="ECO:0000256" key="7">
    <source>
        <dbReference type="ARBA" id="ARBA00023204"/>
    </source>
</evidence>
<dbReference type="EMBL" id="UYYG01001175">
    <property type="protein sequence ID" value="VDN59011.1"/>
    <property type="molecule type" value="Genomic_DNA"/>
</dbReference>
<keyword evidence="9" id="KW-1133">Transmembrane helix</keyword>
<feature type="domain" description="CAF1B/HIR1 beta-propeller" evidence="10">
    <location>
        <begin position="3"/>
        <end position="360"/>
    </location>
</feature>
<evidence type="ECO:0000313" key="12">
    <source>
        <dbReference type="Proteomes" id="UP000038040"/>
    </source>
</evidence>
<organism evidence="12 14">
    <name type="scientific">Dracunculus medinensis</name>
    <name type="common">Guinea worm</name>
    <dbReference type="NCBI Taxonomy" id="318479"/>
    <lineage>
        <taxon>Eukaryota</taxon>
        <taxon>Metazoa</taxon>
        <taxon>Ecdysozoa</taxon>
        <taxon>Nematoda</taxon>
        <taxon>Chromadorea</taxon>
        <taxon>Rhabditida</taxon>
        <taxon>Spirurina</taxon>
        <taxon>Dracunculoidea</taxon>
        <taxon>Dracunculidae</taxon>
        <taxon>Dracunculus</taxon>
    </lineage>
</organism>
<dbReference type="InterPro" id="IPR001680">
    <property type="entry name" value="WD40_rpt"/>
</dbReference>
<evidence type="ECO:0000313" key="11">
    <source>
        <dbReference type="EMBL" id="VDN59011.1"/>
    </source>
</evidence>